<protein>
    <submittedName>
        <fullName evidence="1">Uncharacterized protein</fullName>
    </submittedName>
</protein>
<sequence length="45" mass="5209">MPEEKKVVNPIDKKKELTDEEKEKLMMDAFEQLDGCEGRPGCCHE</sequence>
<dbReference type="RefSeq" id="WP_200779701.1">
    <property type="nucleotide sequence ID" value="NZ_FSQZ01000001.1"/>
</dbReference>
<proteinExistence type="predicted"/>
<gene>
    <name evidence="1" type="ORF">SAMN05444368_1561</name>
</gene>
<name>A0ABY1JEI6_9BACT</name>
<evidence type="ECO:0000313" key="1">
    <source>
        <dbReference type="EMBL" id="SIN72991.1"/>
    </source>
</evidence>
<keyword evidence="2" id="KW-1185">Reference proteome</keyword>
<dbReference type="EMBL" id="FSQZ01000001">
    <property type="protein sequence ID" value="SIN72991.1"/>
    <property type="molecule type" value="Genomic_DNA"/>
</dbReference>
<evidence type="ECO:0000313" key="2">
    <source>
        <dbReference type="Proteomes" id="UP000185093"/>
    </source>
</evidence>
<accession>A0ABY1JEI6</accession>
<comment type="caution">
    <text evidence="1">The sequence shown here is derived from an EMBL/GenBank/DDBJ whole genome shotgun (WGS) entry which is preliminary data.</text>
</comment>
<organism evidence="1 2">
    <name type="scientific">Acetomicrobium flavidum</name>
    <dbReference type="NCBI Taxonomy" id="49896"/>
    <lineage>
        <taxon>Bacteria</taxon>
        <taxon>Thermotogati</taxon>
        <taxon>Synergistota</taxon>
        <taxon>Synergistia</taxon>
        <taxon>Synergistales</taxon>
        <taxon>Acetomicrobiaceae</taxon>
        <taxon>Acetomicrobium</taxon>
    </lineage>
</organism>
<dbReference type="Proteomes" id="UP000185093">
    <property type="component" value="Unassembled WGS sequence"/>
</dbReference>
<reference evidence="1 2" key="1">
    <citation type="submission" date="2016-11" db="EMBL/GenBank/DDBJ databases">
        <authorList>
            <person name="Varghese N."/>
            <person name="Submissions S."/>
        </authorList>
    </citation>
    <scope>NUCLEOTIDE SEQUENCE [LARGE SCALE GENOMIC DNA]</scope>
    <source>
        <strain evidence="1 2">DSM 20664</strain>
    </source>
</reference>